<dbReference type="Proteomes" id="UP000237472">
    <property type="component" value="Unassembled WGS sequence"/>
</dbReference>
<evidence type="ECO:0000313" key="8">
    <source>
        <dbReference type="EMBL" id="MBS4240590.1"/>
    </source>
</evidence>
<feature type="transmembrane region" description="Helical" evidence="7">
    <location>
        <begin position="89"/>
        <end position="108"/>
    </location>
</feature>
<dbReference type="InterPro" id="IPR000390">
    <property type="entry name" value="Small_drug/metabolite_transptr"/>
</dbReference>
<evidence type="ECO:0000313" key="11">
    <source>
        <dbReference type="Proteomes" id="UP000811399"/>
    </source>
</evidence>
<dbReference type="AlphaFoldDB" id="A0A2G4R5I9"/>
<dbReference type="OrthoDB" id="2168659at2"/>
<feature type="transmembrane region" description="Helical" evidence="7">
    <location>
        <begin position="7"/>
        <end position="28"/>
    </location>
</feature>
<dbReference type="InterPro" id="IPR045324">
    <property type="entry name" value="Small_multidrug_res"/>
</dbReference>
<feature type="transmembrane region" description="Helical" evidence="7">
    <location>
        <begin position="34"/>
        <end position="55"/>
    </location>
</feature>
<evidence type="ECO:0000256" key="6">
    <source>
        <dbReference type="RuleBase" id="RU003942"/>
    </source>
</evidence>
<reference evidence="10" key="1">
    <citation type="submission" date="2015-06" db="EMBL/GenBank/DDBJ databases">
        <authorList>
            <person name="Parisi A."/>
            <person name="Chiara M."/>
            <person name="Florio D."/>
            <person name="Miccolupo A."/>
            <person name="Manzari C."/>
            <person name="Mion D."/>
            <person name="Caruso M."/>
            <person name="D'erchia A.M."/>
            <person name="Zanoni R."/>
        </authorList>
    </citation>
    <scope>NUCLEOTIDE SEQUENCE [LARGE SCALE GENOMIC DNA]</scope>
    <source>
        <strain evidence="10">73/13</strain>
    </source>
</reference>
<evidence type="ECO:0000256" key="7">
    <source>
        <dbReference type="SAM" id="Phobius"/>
    </source>
</evidence>
<evidence type="ECO:0000256" key="5">
    <source>
        <dbReference type="ARBA" id="ARBA00023136"/>
    </source>
</evidence>
<comment type="caution">
    <text evidence="9">The sequence shown here is derived from an EMBL/GenBank/DDBJ whole genome shotgun (WGS) entry which is preliminary data.</text>
</comment>
<feature type="transmembrane region" description="Helical" evidence="7">
    <location>
        <begin position="62"/>
        <end position="83"/>
    </location>
</feature>
<dbReference type="Pfam" id="PF00893">
    <property type="entry name" value="Multi_Drug_Res"/>
    <property type="match status" value="1"/>
</dbReference>
<dbReference type="GO" id="GO:0022857">
    <property type="term" value="F:transmembrane transporter activity"/>
    <property type="evidence" value="ECO:0007669"/>
    <property type="project" value="InterPro"/>
</dbReference>
<proteinExistence type="inferred from homology"/>
<dbReference type="Gene3D" id="1.10.3730.20">
    <property type="match status" value="1"/>
</dbReference>
<reference evidence="9" key="2">
    <citation type="submission" date="2015-06" db="EMBL/GenBank/DDBJ databases">
        <authorList>
            <person name="Hoefler B.C."/>
            <person name="Straight P.D."/>
        </authorList>
    </citation>
    <scope>NUCLEOTIDE SEQUENCE [LARGE SCALE GENOMIC DNA]</scope>
    <source>
        <strain evidence="9">73/13</strain>
    </source>
</reference>
<reference evidence="8" key="3">
    <citation type="submission" date="2019-07" db="EMBL/GenBank/DDBJ databases">
        <authorList>
            <person name="Miller W.G."/>
        </authorList>
    </citation>
    <scope>NUCLEOTIDE SEQUENCE</scope>
    <source>
        <strain evidence="8">52/13</strain>
    </source>
</reference>
<comment type="subcellular location">
    <subcellularLocation>
        <location evidence="1 6">Cell membrane</location>
        <topology evidence="1 6">Multi-pass membrane protein</topology>
    </subcellularLocation>
</comment>
<reference evidence="8 11" key="4">
    <citation type="journal article" date="2021" name="Syst. Appl. Microbiol.">
        <title>nCampylobacter vulpis sp. nov. isolated from wild red foxes.</title>
        <authorList>
            <person name="Parisi A."/>
            <person name="Chiara M."/>
            <person name="Caffara M."/>
            <person name="Mion D."/>
            <person name="Miller W.G."/>
            <person name="Caruso M."/>
            <person name="Manzari C."/>
            <person name="Florio D."/>
            <person name="Capozzi L."/>
            <person name="D'Erchia A.M."/>
            <person name="Manzulli V."/>
            <person name="Zanoni R.G."/>
        </authorList>
    </citation>
    <scope>NUCLEOTIDE SEQUENCE [LARGE SCALE GENOMIC DNA]</scope>
    <source>
        <strain evidence="8 11">52/13</strain>
    </source>
</reference>
<name>A0A2G4R5I9_9BACT</name>
<evidence type="ECO:0000313" key="9">
    <source>
        <dbReference type="EMBL" id="PHY91794.1"/>
    </source>
</evidence>
<protein>
    <submittedName>
        <fullName evidence="8">Multidrug efflux SMR transporter</fullName>
    </submittedName>
    <submittedName>
        <fullName evidence="9">Quaternary ammonium compound resistance protein</fullName>
    </submittedName>
</protein>
<dbReference type="EMBL" id="LDWY01000019">
    <property type="protein sequence ID" value="PHY91794.1"/>
    <property type="molecule type" value="Genomic_DNA"/>
</dbReference>
<sequence>MKKEVSVNLAWVLVLLGGFVECFWVSGLKYADELIWYILTGCGILISFCCAVVAMQKIEVSVAYAVFVGIGTAGVVLAEMLFFNETFSLLKISLIFILLLGVVGLKFVSRENDEALVGELSQDLGLDFEEKK</sequence>
<evidence type="ECO:0000256" key="2">
    <source>
        <dbReference type="ARBA" id="ARBA00022475"/>
    </source>
</evidence>
<dbReference type="EMBL" id="VJYU01000004">
    <property type="protein sequence ID" value="MBS4240590.1"/>
    <property type="molecule type" value="Genomic_DNA"/>
</dbReference>
<dbReference type="GO" id="GO:0005886">
    <property type="term" value="C:plasma membrane"/>
    <property type="evidence" value="ECO:0007669"/>
    <property type="project" value="UniProtKB-SubCell"/>
</dbReference>
<dbReference type="PANTHER" id="PTHR30561:SF7">
    <property type="entry name" value="GUANIDINIUM EFFLUX SYSTEM SUBUNIT GDNC-RELATED"/>
    <property type="match status" value="1"/>
</dbReference>
<evidence type="ECO:0000256" key="3">
    <source>
        <dbReference type="ARBA" id="ARBA00022692"/>
    </source>
</evidence>
<dbReference type="PANTHER" id="PTHR30561">
    <property type="entry name" value="SMR FAMILY PROTON-DEPENDENT DRUG EFFLUX TRANSPORTER SUGE"/>
    <property type="match status" value="1"/>
</dbReference>
<evidence type="ECO:0000256" key="1">
    <source>
        <dbReference type="ARBA" id="ARBA00004651"/>
    </source>
</evidence>
<dbReference type="SUPFAM" id="SSF103481">
    <property type="entry name" value="Multidrug resistance efflux transporter EmrE"/>
    <property type="match status" value="1"/>
</dbReference>
<keyword evidence="5 7" id="KW-0472">Membrane</keyword>
<keyword evidence="4 7" id="KW-1133">Transmembrane helix</keyword>
<keyword evidence="11" id="KW-1185">Reference proteome</keyword>
<evidence type="ECO:0000256" key="4">
    <source>
        <dbReference type="ARBA" id="ARBA00022989"/>
    </source>
</evidence>
<organism evidence="9 10">
    <name type="scientific">Campylobacter vulpis</name>
    <dbReference type="NCBI Taxonomy" id="1655500"/>
    <lineage>
        <taxon>Bacteria</taxon>
        <taxon>Pseudomonadati</taxon>
        <taxon>Campylobacterota</taxon>
        <taxon>Epsilonproteobacteria</taxon>
        <taxon>Campylobacterales</taxon>
        <taxon>Campylobacteraceae</taxon>
        <taxon>Campylobacter</taxon>
    </lineage>
</organism>
<keyword evidence="3 6" id="KW-0812">Transmembrane</keyword>
<dbReference type="Proteomes" id="UP000811399">
    <property type="component" value="Unassembled WGS sequence"/>
</dbReference>
<dbReference type="InterPro" id="IPR037185">
    <property type="entry name" value="EmrE-like"/>
</dbReference>
<gene>
    <name evidence="9" type="ORF">AA994_01825</name>
    <name evidence="8" type="ORF">CVU5213_02415</name>
</gene>
<evidence type="ECO:0000313" key="10">
    <source>
        <dbReference type="Proteomes" id="UP000237472"/>
    </source>
</evidence>
<keyword evidence="2" id="KW-1003">Cell membrane</keyword>
<accession>A0A2G4R5I9</accession>
<comment type="similarity">
    <text evidence="6">Belongs to the drug/metabolite transporter (DMT) superfamily. Small multidrug resistance (SMR) (TC 2.A.7.1) family.</text>
</comment>